<dbReference type="CDD" id="cd19941">
    <property type="entry name" value="TIL"/>
    <property type="match status" value="1"/>
</dbReference>
<dbReference type="SUPFAM" id="SSF57567">
    <property type="entry name" value="Serine protease inhibitors"/>
    <property type="match status" value="1"/>
</dbReference>
<dbReference type="GO" id="GO:0009986">
    <property type="term" value="C:cell surface"/>
    <property type="evidence" value="ECO:0007669"/>
    <property type="project" value="InterPro"/>
</dbReference>
<evidence type="ECO:0000256" key="7">
    <source>
        <dbReference type="ARBA" id="ARBA00023157"/>
    </source>
</evidence>
<dbReference type="InterPro" id="IPR002919">
    <property type="entry name" value="TIL_dom"/>
</dbReference>
<reference evidence="10" key="1">
    <citation type="journal article" date="2014" name="Nat. Genet.">
        <title>Genome of the human hookworm Necator americanus.</title>
        <authorList>
            <person name="Tang Y.T."/>
            <person name="Gao X."/>
            <person name="Rosa B.A."/>
            <person name="Abubucker S."/>
            <person name="Hallsworth-Pepin K."/>
            <person name="Martin J."/>
            <person name="Tyagi R."/>
            <person name="Heizer E."/>
            <person name="Zhang X."/>
            <person name="Bhonagiri-Palsikar V."/>
            <person name="Minx P."/>
            <person name="Warren W.C."/>
            <person name="Wang Q."/>
            <person name="Zhan B."/>
            <person name="Hotez P.J."/>
            <person name="Sternberg P.W."/>
            <person name="Dougall A."/>
            <person name="Gaze S.T."/>
            <person name="Mulvenna J."/>
            <person name="Sotillo J."/>
            <person name="Ranganathan S."/>
            <person name="Rabelo E.M."/>
            <person name="Wilson R.K."/>
            <person name="Felgner P.L."/>
            <person name="Bethony J."/>
            <person name="Hawdon J.M."/>
            <person name="Gasser R.B."/>
            <person name="Loukas A."/>
            <person name="Mitreva M."/>
        </authorList>
    </citation>
    <scope>NUCLEOTIDE SEQUENCE [LARGE SCALE GENOMIC DNA]</scope>
</reference>
<dbReference type="InterPro" id="IPR036084">
    <property type="entry name" value="Ser_inhib-like_sf"/>
</dbReference>
<dbReference type="STRING" id="51031.W2SJE6"/>
<evidence type="ECO:0000256" key="3">
    <source>
        <dbReference type="ARBA" id="ARBA00022525"/>
    </source>
</evidence>
<organism evidence="9 10">
    <name type="scientific">Necator americanus</name>
    <name type="common">Human hookworm</name>
    <dbReference type="NCBI Taxonomy" id="51031"/>
    <lineage>
        <taxon>Eukaryota</taxon>
        <taxon>Metazoa</taxon>
        <taxon>Ecdysozoa</taxon>
        <taxon>Nematoda</taxon>
        <taxon>Chromadorea</taxon>
        <taxon>Rhabditida</taxon>
        <taxon>Rhabditina</taxon>
        <taxon>Rhabditomorpha</taxon>
        <taxon>Strongyloidea</taxon>
        <taxon>Ancylostomatidae</taxon>
        <taxon>Bunostominae</taxon>
        <taxon>Necator</taxon>
    </lineage>
</organism>
<dbReference type="OrthoDB" id="5912264at2759"/>
<evidence type="ECO:0000259" key="8">
    <source>
        <dbReference type="Pfam" id="PF01826"/>
    </source>
</evidence>
<dbReference type="GO" id="GO:0004867">
    <property type="term" value="F:serine-type endopeptidase inhibitor activity"/>
    <property type="evidence" value="ECO:0007669"/>
    <property type="project" value="UniProtKB-KW"/>
</dbReference>
<feature type="domain" description="TIL" evidence="8">
    <location>
        <begin position="184"/>
        <end position="238"/>
    </location>
</feature>
<evidence type="ECO:0000256" key="6">
    <source>
        <dbReference type="ARBA" id="ARBA00022900"/>
    </source>
</evidence>
<gene>
    <name evidence="9" type="ORF">NECAME_05454</name>
</gene>
<keyword evidence="6" id="KW-0722">Serine protease inhibitor</keyword>
<comment type="subcellular location">
    <subcellularLocation>
        <location evidence="1">Secreted</location>
    </subcellularLocation>
</comment>
<comment type="similarity">
    <text evidence="2">Belongs to the nematode transthyretin-like family.</text>
</comment>
<dbReference type="KEGG" id="nai:NECAME_05454"/>
<name>W2SJE6_NECAM</name>
<dbReference type="GO" id="GO:0005576">
    <property type="term" value="C:extracellular region"/>
    <property type="evidence" value="ECO:0007669"/>
    <property type="project" value="UniProtKB-SubCell"/>
</dbReference>
<dbReference type="PANTHER" id="PTHR23259:SF70">
    <property type="entry name" value="ACCESSORY GLAND PROTEIN ACP62F-RELATED"/>
    <property type="match status" value="1"/>
</dbReference>
<evidence type="ECO:0000256" key="4">
    <source>
        <dbReference type="ARBA" id="ARBA00022690"/>
    </source>
</evidence>
<protein>
    <submittedName>
        <fullName evidence="9">Trypsin Inhibitor like cysteine rich domain protein</fullName>
    </submittedName>
</protein>
<evidence type="ECO:0000256" key="5">
    <source>
        <dbReference type="ARBA" id="ARBA00022729"/>
    </source>
</evidence>
<dbReference type="Gene3D" id="2.10.25.10">
    <property type="entry name" value="Laminin"/>
    <property type="match status" value="1"/>
</dbReference>
<dbReference type="Gene3D" id="2.60.40.3330">
    <property type="match status" value="1"/>
</dbReference>
<keyword evidence="4" id="KW-0646">Protease inhibitor</keyword>
<evidence type="ECO:0000256" key="2">
    <source>
        <dbReference type="ARBA" id="ARBA00010112"/>
    </source>
</evidence>
<evidence type="ECO:0000313" key="10">
    <source>
        <dbReference type="Proteomes" id="UP000053676"/>
    </source>
</evidence>
<dbReference type="InterPro" id="IPR038479">
    <property type="entry name" value="Transthyretin-like_sf"/>
</dbReference>
<keyword evidence="5" id="KW-0732">Signal</keyword>
<dbReference type="InterPro" id="IPR001534">
    <property type="entry name" value="Transthyretin-like"/>
</dbReference>
<dbReference type="Pfam" id="PF01826">
    <property type="entry name" value="TIL"/>
    <property type="match status" value="1"/>
</dbReference>
<keyword evidence="3" id="KW-0964">Secreted</keyword>
<dbReference type="Proteomes" id="UP000053676">
    <property type="component" value="Unassembled WGS sequence"/>
</dbReference>
<dbReference type="InterPro" id="IPR051368">
    <property type="entry name" value="SerProtInhib-TIL_Domain"/>
</dbReference>
<sequence length="239" mass="26885">MLMLMPYTELWADDSCRDRSTSNGKKEPFLGFGEIIVFEKNQKSIAAHYTRHIPKNAYLPTFVDHRRLLRSQLTLPARSCLTCGDKPAAGVTMKLWDEVDGLTDAKEEFILKGSERETTNVDPLLKVYHDCDDAFKERSGNIMFRDFLATIPSITMKMAILALLILPTISNSSSITNRKEKQQCGENEWYDECFNGRCEGKCSEPDPICTLECGPGGCTCKEGYVRNDDGKCVLETTCP</sequence>
<evidence type="ECO:0000256" key="1">
    <source>
        <dbReference type="ARBA" id="ARBA00004613"/>
    </source>
</evidence>
<evidence type="ECO:0000313" key="9">
    <source>
        <dbReference type="EMBL" id="ETN68862.1"/>
    </source>
</evidence>
<dbReference type="EMBL" id="KI669191">
    <property type="protein sequence ID" value="ETN68862.1"/>
    <property type="molecule type" value="Genomic_DNA"/>
</dbReference>
<dbReference type="Pfam" id="PF01060">
    <property type="entry name" value="TTR-52"/>
    <property type="match status" value="1"/>
</dbReference>
<proteinExistence type="inferred from homology"/>
<dbReference type="AlphaFoldDB" id="W2SJE6"/>
<accession>W2SJE6</accession>
<dbReference type="PANTHER" id="PTHR23259">
    <property type="entry name" value="RIDDLE"/>
    <property type="match status" value="1"/>
</dbReference>
<keyword evidence="10" id="KW-1185">Reference proteome</keyword>
<keyword evidence="7" id="KW-1015">Disulfide bond</keyword>